<dbReference type="AlphaFoldDB" id="A0A852TZS7"/>
<gene>
    <name evidence="3" type="ORF">HDA32_002400</name>
</gene>
<dbReference type="Gene3D" id="3.30.360.10">
    <property type="entry name" value="Dihydrodipicolinate Reductase, domain 2"/>
    <property type="match status" value="1"/>
</dbReference>
<dbReference type="RefSeq" id="WP_218882417.1">
    <property type="nucleotide sequence ID" value="NZ_BAAAYY010000017.1"/>
</dbReference>
<accession>A0A852TZS7</accession>
<dbReference type="Pfam" id="PF22725">
    <property type="entry name" value="GFO_IDH_MocA_C3"/>
    <property type="match status" value="1"/>
</dbReference>
<dbReference type="Pfam" id="PF01408">
    <property type="entry name" value="GFO_IDH_MocA"/>
    <property type="match status" value="1"/>
</dbReference>
<feature type="domain" description="Gfo/Idh/MocA-like oxidoreductase N-terminal" evidence="1">
    <location>
        <begin position="7"/>
        <end position="123"/>
    </location>
</feature>
<evidence type="ECO:0000259" key="2">
    <source>
        <dbReference type="Pfam" id="PF22725"/>
    </source>
</evidence>
<keyword evidence="4" id="KW-1185">Reference proteome</keyword>
<dbReference type="Gene3D" id="3.40.50.720">
    <property type="entry name" value="NAD(P)-binding Rossmann-like Domain"/>
    <property type="match status" value="1"/>
</dbReference>
<feature type="domain" description="GFO/IDH/MocA-like oxidoreductase" evidence="2">
    <location>
        <begin position="142"/>
        <end position="244"/>
    </location>
</feature>
<name>A0A852TZS7_9ACTN</name>
<dbReference type="InterPro" id="IPR055170">
    <property type="entry name" value="GFO_IDH_MocA-like_dom"/>
</dbReference>
<dbReference type="GO" id="GO:0000166">
    <property type="term" value="F:nucleotide binding"/>
    <property type="evidence" value="ECO:0007669"/>
    <property type="project" value="InterPro"/>
</dbReference>
<dbReference type="InterPro" id="IPR052515">
    <property type="entry name" value="Gfo/Idh/MocA_Oxidoreductase"/>
</dbReference>
<evidence type="ECO:0000313" key="4">
    <source>
        <dbReference type="Proteomes" id="UP000589036"/>
    </source>
</evidence>
<dbReference type="SUPFAM" id="SSF51735">
    <property type="entry name" value="NAD(P)-binding Rossmann-fold domains"/>
    <property type="match status" value="1"/>
</dbReference>
<dbReference type="PANTHER" id="PTHR43249:SF1">
    <property type="entry name" value="D-GLUCOSIDE 3-DEHYDROGENASE"/>
    <property type="match status" value="1"/>
</dbReference>
<evidence type="ECO:0000259" key="1">
    <source>
        <dbReference type="Pfam" id="PF01408"/>
    </source>
</evidence>
<dbReference type="InterPro" id="IPR000683">
    <property type="entry name" value="Gfo/Idh/MocA-like_OxRdtase_N"/>
</dbReference>
<dbReference type="Proteomes" id="UP000589036">
    <property type="component" value="Unassembled WGS sequence"/>
</dbReference>
<comment type="caution">
    <text evidence="3">The sequence shown here is derived from an EMBL/GenBank/DDBJ whole genome shotgun (WGS) entry which is preliminary data.</text>
</comment>
<dbReference type="InterPro" id="IPR036291">
    <property type="entry name" value="NAD(P)-bd_dom_sf"/>
</dbReference>
<dbReference type="PANTHER" id="PTHR43249">
    <property type="entry name" value="UDP-N-ACETYL-2-AMINO-2-DEOXY-D-GLUCURONATE OXIDASE"/>
    <property type="match status" value="1"/>
</dbReference>
<evidence type="ECO:0000313" key="3">
    <source>
        <dbReference type="EMBL" id="NYE47280.1"/>
    </source>
</evidence>
<dbReference type="SUPFAM" id="SSF55347">
    <property type="entry name" value="Glyceraldehyde-3-phosphate dehydrogenase-like, C-terminal domain"/>
    <property type="match status" value="1"/>
</dbReference>
<organism evidence="3 4">
    <name type="scientific">Spinactinospora alkalitolerans</name>
    <dbReference type="NCBI Taxonomy" id="687207"/>
    <lineage>
        <taxon>Bacteria</taxon>
        <taxon>Bacillati</taxon>
        <taxon>Actinomycetota</taxon>
        <taxon>Actinomycetes</taxon>
        <taxon>Streptosporangiales</taxon>
        <taxon>Nocardiopsidaceae</taxon>
        <taxon>Spinactinospora</taxon>
    </lineage>
</organism>
<dbReference type="EMBL" id="JACCCC010000001">
    <property type="protein sequence ID" value="NYE47280.1"/>
    <property type="molecule type" value="Genomic_DNA"/>
</dbReference>
<proteinExistence type="predicted"/>
<sequence length="322" mass="34411">MIGTCVIGMIGAGGVAARHAEALGGFADVRIAAVADPDRDRAAALADRFHGAAYGDHRAMLAGERLDAVYVCVPPYAHGPPERAVLEAGLPFFVEKPISVDLAVAEEIAAGVRARGLLTAVGHQWRYLRVVERARELLADRQVRMVLGHWLDKVPPVDWWARRDRSGGQVIEQAAHVVDLARLLAGEVVRVDALESLTCAAAPEADVSAATVANLRFAEGAVGSLAATCLLAWKHRAGLEVYAEGLALEISEAGLRVHTEQEPELFEDEGTAKIRIDRAFVDAVRGIGDDIRTDYADALRTHRVACAVARSARTERSVAVAG</sequence>
<reference evidence="3 4" key="1">
    <citation type="submission" date="2020-07" db="EMBL/GenBank/DDBJ databases">
        <title>Sequencing the genomes of 1000 actinobacteria strains.</title>
        <authorList>
            <person name="Klenk H.-P."/>
        </authorList>
    </citation>
    <scope>NUCLEOTIDE SEQUENCE [LARGE SCALE GENOMIC DNA]</scope>
    <source>
        <strain evidence="3 4">CXB654</strain>
    </source>
</reference>
<protein>
    <submittedName>
        <fullName evidence="3">Putative dehydrogenase</fullName>
    </submittedName>
</protein>